<evidence type="ECO:0000313" key="3">
    <source>
        <dbReference type="Proteomes" id="UP000051952"/>
    </source>
</evidence>
<name>A0A0S4JHS7_BODSA</name>
<dbReference type="Proteomes" id="UP000051952">
    <property type="component" value="Unassembled WGS sequence"/>
</dbReference>
<reference evidence="3" key="1">
    <citation type="submission" date="2015-09" db="EMBL/GenBank/DDBJ databases">
        <authorList>
            <consortium name="Pathogen Informatics"/>
        </authorList>
    </citation>
    <scope>NUCLEOTIDE SEQUENCE [LARGE SCALE GENOMIC DNA]</scope>
    <source>
        <strain evidence="3">Lake Konstanz</strain>
    </source>
</reference>
<feature type="region of interest" description="Disordered" evidence="1">
    <location>
        <begin position="244"/>
        <end position="265"/>
    </location>
</feature>
<dbReference type="AlphaFoldDB" id="A0A0S4JHS7"/>
<keyword evidence="3" id="KW-1185">Reference proteome</keyword>
<dbReference type="Gene3D" id="1.10.472.10">
    <property type="entry name" value="Cyclin-like"/>
    <property type="match status" value="1"/>
</dbReference>
<evidence type="ECO:0000313" key="2">
    <source>
        <dbReference type="EMBL" id="CUG91069.1"/>
    </source>
</evidence>
<dbReference type="PANTHER" id="PTHR15615:SF95">
    <property type="entry name" value="CYCLIN"/>
    <property type="match status" value="1"/>
</dbReference>
<dbReference type="SUPFAM" id="SSF47954">
    <property type="entry name" value="Cyclin-like"/>
    <property type="match status" value="1"/>
</dbReference>
<evidence type="ECO:0000256" key="1">
    <source>
        <dbReference type="SAM" id="MobiDB-lite"/>
    </source>
</evidence>
<dbReference type="InterPro" id="IPR036915">
    <property type="entry name" value="Cyclin-like_sf"/>
</dbReference>
<sequence>MLKPTTTKKLTTNKERSVCSQENNHNHNHIQKPSNNNMPAPTSSSSSSNRSAAVVAQNAALVEVMTVYLNDLILSQNEPQSSTGVDPITMPPNPKFPSFEFFCAEREPGISVRKYAERLVNYMRCTPECFIFALAYARRAVDRGCPLHMRSVHRIMLTSCVVAAKTRDDHYYSMVYYAQVGGVTPADLNSMELRFLLDVIDFRADVSPKEYRFVCADIQHAMLAAKSRSSMLLSPTHVPKTVSVGSHMSDSETPGMSENCSSTATPTGLTHIPAAAQFHTNPNKQHGTDSLRLSMSSRAVQMHPPPTWIAECSIFW</sequence>
<feature type="compositionally biased region" description="Low complexity" evidence="1">
    <location>
        <begin position="1"/>
        <end position="10"/>
    </location>
</feature>
<protein>
    <submittedName>
        <fullName evidence="2">Cyclin, putative</fullName>
    </submittedName>
</protein>
<feature type="region of interest" description="Disordered" evidence="1">
    <location>
        <begin position="1"/>
        <end position="51"/>
    </location>
</feature>
<dbReference type="InterPro" id="IPR013922">
    <property type="entry name" value="Cyclin_PHO80-like"/>
</dbReference>
<dbReference type="PANTHER" id="PTHR15615">
    <property type="match status" value="1"/>
</dbReference>
<proteinExistence type="predicted"/>
<dbReference type="Pfam" id="PF08613">
    <property type="entry name" value="Cyclin"/>
    <property type="match status" value="1"/>
</dbReference>
<dbReference type="VEuPathDB" id="TriTrypDB:BSAL_30065"/>
<dbReference type="CDD" id="cd20558">
    <property type="entry name" value="CYCLIN_ScPCL7-like"/>
    <property type="match status" value="1"/>
</dbReference>
<gene>
    <name evidence="2" type="ORF">BSAL_30065</name>
</gene>
<dbReference type="GO" id="GO:0019901">
    <property type="term" value="F:protein kinase binding"/>
    <property type="evidence" value="ECO:0007669"/>
    <property type="project" value="InterPro"/>
</dbReference>
<dbReference type="OrthoDB" id="337735at2759"/>
<feature type="compositionally biased region" description="Low complexity" evidence="1">
    <location>
        <begin position="33"/>
        <end position="51"/>
    </location>
</feature>
<organism evidence="2 3">
    <name type="scientific">Bodo saltans</name>
    <name type="common">Flagellated protozoan</name>
    <dbReference type="NCBI Taxonomy" id="75058"/>
    <lineage>
        <taxon>Eukaryota</taxon>
        <taxon>Discoba</taxon>
        <taxon>Euglenozoa</taxon>
        <taxon>Kinetoplastea</taxon>
        <taxon>Metakinetoplastina</taxon>
        <taxon>Eubodonida</taxon>
        <taxon>Bodonidae</taxon>
        <taxon>Bodo</taxon>
    </lineage>
</organism>
<accession>A0A0S4JHS7</accession>
<dbReference type="EMBL" id="CYKH01001888">
    <property type="protein sequence ID" value="CUG91069.1"/>
    <property type="molecule type" value="Genomic_DNA"/>
</dbReference>